<protein>
    <submittedName>
        <fullName evidence="2">Uncharacterized protein</fullName>
    </submittedName>
</protein>
<feature type="region of interest" description="Disordered" evidence="1">
    <location>
        <begin position="179"/>
        <end position="234"/>
    </location>
</feature>
<sequence length="234" mass="25106">MVADRHNASRTAQERALAPESRAPRIASAAQAAAYERATSLRPPLNALPEAPHRLADASATRDTVTNNLTQSLLQQEPAFTEADPANIEAHLRLATKGTRITADWRERPAPNGSAVDTSVVRWIGTVVDTWDDSTSSIVVKWDRHLPRLKGSRTTRYPEATLPDPEIAYALPIFTQDENGDAAANGTHYSSGRANDPATAQRGPCTASTTGRLSATPRGAQQTAHSTTKSHVDG</sequence>
<evidence type="ECO:0000256" key="1">
    <source>
        <dbReference type="SAM" id="MobiDB-lite"/>
    </source>
</evidence>
<dbReference type="VEuPathDB" id="TriTrypDB:BSAL_56200c"/>
<accession>A0A0S4IRX4</accession>
<name>A0A0S4IRX4_BODSA</name>
<evidence type="ECO:0000313" key="2">
    <source>
        <dbReference type="EMBL" id="CUE76852.1"/>
    </source>
</evidence>
<feature type="compositionally biased region" description="Low complexity" evidence="1">
    <location>
        <begin position="24"/>
        <end position="40"/>
    </location>
</feature>
<dbReference type="Proteomes" id="UP000051952">
    <property type="component" value="Unassembled WGS sequence"/>
</dbReference>
<organism evidence="2 3">
    <name type="scientific">Bodo saltans</name>
    <name type="common">Flagellated protozoan</name>
    <dbReference type="NCBI Taxonomy" id="75058"/>
    <lineage>
        <taxon>Eukaryota</taxon>
        <taxon>Discoba</taxon>
        <taxon>Euglenozoa</taxon>
        <taxon>Kinetoplastea</taxon>
        <taxon>Metakinetoplastina</taxon>
        <taxon>Eubodonida</taxon>
        <taxon>Bodonidae</taxon>
        <taxon>Bodo</taxon>
    </lineage>
</organism>
<dbReference type="AlphaFoldDB" id="A0A0S4IRX4"/>
<keyword evidence="3" id="KW-1185">Reference proteome</keyword>
<dbReference type="EMBL" id="CYKH01000187">
    <property type="protein sequence ID" value="CUE76852.1"/>
    <property type="molecule type" value="Genomic_DNA"/>
</dbReference>
<proteinExistence type="predicted"/>
<reference evidence="3" key="1">
    <citation type="submission" date="2015-09" db="EMBL/GenBank/DDBJ databases">
        <authorList>
            <consortium name="Pathogen Informatics"/>
        </authorList>
    </citation>
    <scope>NUCLEOTIDE SEQUENCE [LARGE SCALE GENOMIC DNA]</scope>
    <source>
        <strain evidence="3">Lake Konstanz</strain>
    </source>
</reference>
<feature type="non-terminal residue" evidence="2">
    <location>
        <position position="234"/>
    </location>
</feature>
<evidence type="ECO:0000313" key="3">
    <source>
        <dbReference type="Proteomes" id="UP000051952"/>
    </source>
</evidence>
<feature type="compositionally biased region" description="Polar residues" evidence="1">
    <location>
        <begin position="206"/>
        <end position="234"/>
    </location>
</feature>
<feature type="region of interest" description="Disordered" evidence="1">
    <location>
        <begin position="1"/>
        <end position="49"/>
    </location>
</feature>
<gene>
    <name evidence="2" type="ORF">BSAL_56200c</name>
</gene>